<gene>
    <name evidence="2" type="ORF">UU74_C0033G0016</name>
</gene>
<evidence type="ECO:0000256" key="1">
    <source>
        <dbReference type="SAM" id="MobiDB-lite"/>
    </source>
</evidence>
<comment type="caution">
    <text evidence="2">The sequence shown here is derived from an EMBL/GenBank/DDBJ whole genome shotgun (WGS) entry which is preliminary data.</text>
</comment>
<dbReference type="EMBL" id="LCBU01000033">
    <property type="protein sequence ID" value="KKS16784.1"/>
    <property type="molecule type" value="Genomic_DNA"/>
</dbReference>
<dbReference type="Gene3D" id="3.30.420.240">
    <property type="match status" value="1"/>
</dbReference>
<dbReference type="AlphaFoldDB" id="A0A0G0WVK3"/>
<accession>A0A0G0WVK3</accession>
<organism evidence="2 3">
    <name type="scientific">Candidatus Woesebacteria bacterium GW2011_GWA1_41_7</name>
    <dbReference type="NCBI Taxonomy" id="1618556"/>
    <lineage>
        <taxon>Bacteria</taxon>
        <taxon>Candidatus Woeseibacteriota</taxon>
    </lineage>
</organism>
<reference evidence="2 3" key="1">
    <citation type="journal article" date="2015" name="Nature">
        <title>rRNA introns, odd ribosomes, and small enigmatic genomes across a large radiation of phyla.</title>
        <authorList>
            <person name="Brown C.T."/>
            <person name="Hug L.A."/>
            <person name="Thomas B.C."/>
            <person name="Sharon I."/>
            <person name="Castelle C.J."/>
            <person name="Singh A."/>
            <person name="Wilkins M.J."/>
            <person name="Williams K.H."/>
            <person name="Banfield J.F."/>
        </authorList>
    </citation>
    <scope>NUCLEOTIDE SEQUENCE [LARGE SCALE GENOMIC DNA]</scope>
</reference>
<dbReference type="Proteomes" id="UP000033969">
    <property type="component" value="Unassembled WGS sequence"/>
</dbReference>
<protein>
    <submittedName>
        <fullName evidence="2">Uncharacterized protein</fullName>
    </submittedName>
</protein>
<feature type="compositionally biased region" description="Polar residues" evidence="1">
    <location>
        <begin position="173"/>
        <end position="182"/>
    </location>
</feature>
<sequence>MDTVNVAGFVANAYLDLEAEGVAIDEVGIGGGVYDILTRRNLPGLVGVTVSAAANDKAQFHRLRDEIWGMMRDKCMRAAYSFPDLLVPGEQESYGQRLANELSSVMYSFDANGAIVIESKLQMRTRGVKSPNIADALGVSEALYSTSYRLWGSKRAKDRMKRKKEQFYPGGPTKNSQIWMAQ</sequence>
<evidence type="ECO:0000313" key="2">
    <source>
        <dbReference type="EMBL" id="KKS16784.1"/>
    </source>
</evidence>
<proteinExistence type="predicted"/>
<feature type="region of interest" description="Disordered" evidence="1">
    <location>
        <begin position="162"/>
        <end position="182"/>
    </location>
</feature>
<name>A0A0G0WVK3_9BACT</name>
<evidence type="ECO:0000313" key="3">
    <source>
        <dbReference type="Proteomes" id="UP000033969"/>
    </source>
</evidence>